<evidence type="ECO:0000256" key="1">
    <source>
        <dbReference type="ARBA" id="ARBA00004141"/>
    </source>
</evidence>
<dbReference type="NCBIfam" id="TIGR01494">
    <property type="entry name" value="ATPase_P-type"/>
    <property type="match status" value="1"/>
</dbReference>
<organism evidence="13 14">
    <name type="scientific">Actinidia rufa</name>
    <dbReference type="NCBI Taxonomy" id="165716"/>
    <lineage>
        <taxon>Eukaryota</taxon>
        <taxon>Viridiplantae</taxon>
        <taxon>Streptophyta</taxon>
        <taxon>Embryophyta</taxon>
        <taxon>Tracheophyta</taxon>
        <taxon>Spermatophyta</taxon>
        <taxon>Magnoliopsida</taxon>
        <taxon>eudicotyledons</taxon>
        <taxon>Gunneridae</taxon>
        <taxon>Pentapetalae</taxon>
        <taxon>asterids</taxon>
        <taxon>Ericales</taxon>
        <taxon>Actinidiaceae</taxon>
        <taxon>Actinidia</taxon>
    </lineage>
</organism>
<keyword evidence="4" id="KW-0106">Calcium</keyword>
<dbReference type="Pfam" id="PF00689">
    <property type="entry name" value="Cation_ATPase_C"/>
    <property type="match status" value="1"/>
</dbReference>
<dbReference type="SMART" id="SM00831">
    <property type="entry name" value="Cation_ATPase_N"/>
    <property type="match status" value="1"/>
</dbReference>
<feature type="transmembrane region" description="Helical" evidence="11">
    <location>
        <begin position="779"/>
        <end position="807"/>
    </location>
</feature>
<dbReference type="GO" id="GO:0070588">
    <property type="term" value="P:calcium ion transmembrane transport"/>
    <property type="evidence" value="ECO:0007669"/>
    <property type="project" value="UniProtKB-ARBA"/>
</dbReference>
<dbReference type="PRINTS" id="PR00119">
    <property type="entry name" value="CATATPASE"/>
</dbReference>
<proteinExistence type="predicted"/>
<dbReference type="FunFam" id="1.20.1110.10:FF:000065">
    <property type="entry name" value="Sarcoplasmic/endoplasmic reticulum calcium ATPase 1"/>
    <property type="match status" value="1"/>
</dbReference>
<evidence type="ECO:0000256" key="2">
    <source>
        <dbReference type="ARBA" id="ARBA00022692"/>
    </source>
</evidence>
<dbReference type="InterPro" id="IPR008250">
    <property type="entry name" value="ATPase_P-typ_transduc_dom_A_sf"/>
</dbReference>
<evidence type="ECO:0000259" key="12">
    <source>
        <dbReference type="SMART" id="SM00831"/>
    </source>
</evidence>
<dbReference type="PANTHER" id="PTHR42861">
    <property type="entry name" value="CALCIUM-TRANSPORTING ATPASE"/>
    <property type="match status" value="1"/>
</dbReference>
<sequence length="979" mass="108450">MGKGGQDYGKSESLGAKSSSSHEGFAAWAKDVGECEENYQVNREYGLSADDVQKRRTKYGWNELEKHEGPSVFRLILDQFNDTLVRILLVAAVISFVLAWYDGEEGGEMEITAFVEPLVIFLILIVNAIVGVWQENNAEKALEALKEIQSQQATVIRDGRKNTHLPAKELVPGDIVELRVGTTVVNGNCICLVTQTGMGTEIGKVHSQIHEASQIEEDTPLKKKLNEFGEVLTAIIGVICALVWLINVKYFLSWEYVDGWPRNFKFSFEKCTYYFEIAVALAVAAIPEGLPAVITTCLALGTRKMAQKNALVRKLPSVETLGCTTVICSDKTEYLSLYKEYIIGTSVMVEKMGLPDGLDRGALSGRGDALRCCCTWSKLERRIATLEFDRDRKSMGVVVNSSSGRKSLLVKGAVENLLERSSFIQLLDGSIVELDQASRDKILQSLHTMSSSALRCLGFAYKENLPEFATYNGDEDHPAHQLLLNPSNYSSIESNLVFVGLAGLRDPPRKEVRQAIEDCRAAGIRVMVITGDNKSTAEAICREIGVFGPDEDISLKSLTGREFMDISDTKSHLRQSGGLLFSRAEPRHKQEIVRLLKEDGEVVAMTGDGVNDAPALKLADIGIAMGIAGTEVFPCLLLFSMYYISMQKRYFRVAKEASDMVLADDNFSTIVAAVGEGRSIYNNMKAFIRSISLRVLRRFYRIPLWDWLDGPIRYMISSNIGEVACIFLTAALGIPEGLIPVQLLWVNLVTDGPPATALGFNPPDKYVMKKPPRRSDDSLITAWILFRYLVIGLYVGIATVGIFIIWYTHNSFFGIDLSGDGHSLVTYSQLANWGQCRSWEGFFVKPFTAGSQEFRFDADPCDYFLTGKKKAMTLSLSVLVAIEMFNSLNALSEDASLLTMPPWVNPWLLVAMSISFGLHFLILYVPFLAQVFGIVPLSLNEWLLVLAVALPVILIDEILKFIGRCSSGVRRSGAKHKAE</sequence>
<dbReference type="InterPro" id="IPR023299">
    <property type="entry name" value="ATPase_P-typ_cyto_dom_N"/>
</dbReference>
<dbReference type="SUPFAM" id="SSF81665">
    <property type="entry name" value="Calcium ATPase, transmembrane domain M"/>
    <property type="match status" value="1"/>
</dbReference>
<name>A0A7J0H4H8_9ERIC</name>
<reference evidence="13 14" key="1">
    <citation type="submission" date="2019-07" db="EMBL/GenBank/DDBJ databases">
        <title>De Novo Assembly of kiwifruit Actinidia rufa.</title>
        <authorList>
            <person name="Sugita-Konishi S."/>
            <person name="Sato K."/>
            <person name="Mori E."/>
            <person name="Abe Y."/>
            <person name="Kisaki G."/>
            <person name="Hamano K."/>
            <person name="Suezawa K."/>
            <person name="Otani M."/>
            <person name="Fukuda T."/>
            <person name="Manabe T."/>
            <person name="Gomi K."/>
            <person name="Tabuchi M."/>
            <person name="Akimitsu K."/>
            <person name="Kataoka I."/>
        </authorList>
    </citation>
    <scope>NUCLEOTIDE SEQUENCE [LARGE SCALE GENOMIC DNA]</scope>
    <source>
        <strain evidence="14">cv. Fuchu</strain>
    </source>
</reference>
<dbReference type="GO" id="GO:0005524">
    <property type="term" value="F:ATP binding"/>
    <property type="evidence" value="ECO:0007669"/>
    <property type="project" value="UniProtKB-KW"/>
</dbReference>
<dbReference type="FunFam" id="1.20.1110.10:FF:000077">
    <property type="entry name" value="ECA1 (ER-TYPE CA2+-ATPASE 1)"/>
    <property type="match status" value="1"/>
</dbReference>
<comment type="subcellular location">
    <subcellularLocation>
        <location evidence="1">Membrane</location>
        <topology evidence="1">Multi-pass membrane protein</topology>
    </subcellularLocation>
</comment>
<dbReference type="InterPro" id="IPR023214">
    <property type="entry name" value="HAD_sf"/>
</dbReference>
<evidence type="ECO:0000256" key="7">
    <source>
        <dbReference type="ARBA" id="ARBA00022967"/>
    </source>
</evidence>
<evidence type="ECO:0000256" key="8">
    <source>
        <dbReference type="ARBA" id="ARBA00022989"/>
    </source>
</evidence>
<feature type="transmembrane region" description="Helical" evidence="11">
    <location>
        <begin position="231"/>
        <end position="252"/>
    </location>
</feature>
<gene>
    <name evidence="13" type="ORF">Acr_26g0012310</name>
</gene>
<dbReference type="InterPro" id="IPR006068">
    <property type="entry name" value="ATPase_P-typ_cation-transptr_C"/>
</dbReference>
<dbReference type="EMBL" id="BJWL01000026">
    <property type="protein sequence ID" value="GFZ17962.1"/>
    <property type="molecule type" value="Genomic_DNA"/>
</dbReference>
<feature type="domain" description="Cation-transporting P-type ATPase N-terminal" evidence="12">
    <location>
        <begin position="26"/>
        <end position="100"/>
    </location>
</feature>
<keyword evidence="6" id="KW-0460">Magnesium</keyword>
<keyword evidence="14" id="KW-1185">Reference proteome</keyword>
<evidence type="ECO:0000256" key="4">
    <source>
        <dbReference type="ARBA" id="ARBA00022837"/>
    </source>
</evidence>
<dbReference type="AlphaFoldDB" id="A0A7J0H4H8"/>
<dbReference type="Proteomes" id="UP000585474">
    <property type="component" value="Unassembled WGS sequence"/>
</dbReference>
<comment type="caution">
    <text evidence="13">The sequence shown here is derived from an EMBL/GenBank/DDBJ whole genome shotgun (WGS) entry which is preliminary data.</text>
</comment>
<dbReference type="Pfam" id="PF00690">
    <property type="entry name" value="Cation_ATPase_N"/>
    <property type="match status" value="1"/>
</dbReference>
<dbReference type="Gene3D" id="1.20.1110.10">
    <property type="entry name" value="Calcium-transporting ATPase, transmembrane domain"/>
    <property type="match status" value="4"/>
</dbReference>
<dbReference type="InterPro" id="IPR036412">
    <property type="entry name" value="HAD-like_sf"/>
</dbReference>
<evidence type="ECO:0000256" key="9">
    <source>
        <dbReference type="ARBA" id="ARBA00023136"/>
    </source>
</evidence>
<keyword evidence="5" id="KW-0067">ATP-binding</keyword>
<protein>
    <submittedName>
        <fullName evidence="13">Endomembrane-type CA-ATPase 4</fullName>
    </submittedName>
</protein>
<dbReference type="Pfam" id="PF13246">
    <property type="entry name" value="Cation_ATPase"/>
    <property type="match status" value="1"/>
</dbReference>
<dbReference type="Gene3D" id="2.70.150.10">
    <property type="entry name" value="Calcium-transporting ATPase, cytoplasmic transduction domain A"/>
    <property type="match status" value="2"/>
</dbReference>
<keyword evidence="3" id="KW-0547">Nucleotide-binding</keyword>
<keyword evidence="7" id="KW-1278">Translocase</keyword>
<evidence type="ECO:0000256" key="3">
    <source>
        <dbReference type="ARBA" id="ARBA00022741"/>
    </source>
</evidence>
<evidence type="ECO:0000313" key="13">
    <source>
        <dbReference type="EMBL" id="GFZ17962.1"/>
    </source>
</evidence>
<feature type="transmembrane region" description="Helical" evidence="11">
    <location>
        <begin position="83"/>
        <end position="101"/>
    </location>
</feature>
<keyword evidence="8 11" id="KW-1133">Transmembrane helix</keyword>
<feature type="region of interest" description="Disordered" evidence="10">
    <location>
        <begin position="1"/>
        <end position="21"/>
    </location>
</feature>
<evidence type="ECO:0000256" key="10">
    <source>
        <dbReference type="SAM" id="MobiDB-lite"/>
    </source>
</evidence>
<dbReference type="Gene3D" id="3.40.50.1000">
    <property type="entry name" value="HAD superfamily/HAD-like"/>
    <property type="match status" value="2"/>
</dbReference>
<dbReference type="Gene3D" id="3.40.1110.10">
    <property type="entry name" value="Calcium-transporting ATPase, cytoplasmic domain N"/>
    <property type="match status" value="1"/>
</dbReference>
<feature type="transmembrane region" description="Helical" evidence="11">
    <location>
        <begin position="942"/>
        <end position="962"/>
    </location>
</feature>
<dbReference type="SUPFAM" id="SSF81653">
    <property type="entry name" value="Calcium ATPase, transduction domain A"/>
    <property type="match status" value="1"/>
</dbReference>
<dbReference type="InterPro" id="IPR001757">
    <property type="entry name" value="P_typ_ATPase"/>
</dbReference>
<dbReference type="SUPFAM" id="SSF56784">
    <property type="entry name" value="HAD-like"/>
    <property type="match status" value="1"/>
</dbReference>
<dbReference type="OrthoDB" id="3352408at2759"/>
<feature type="compositionally biased region" description="Low complexity" evidence="10">
    <location>
        <begin position="11"/>
        <end position="21"/>
    </location>
</feature>
<dbReference type="InterPro" id="IPR004014">
    <property type="entry name" value="ATPase_P-typ_cation-transptr_N"/>
</dbReference>
<keyword evidence="2 11" id="KW-0812">Transmembrane</keyword>
<evidence type="ECO:0000313" key="14">
    <source>
        <dbReference type="Proteomes" id="UP000585474"/>
    </source>
</evidence>
<feature type="transmembrane region" description="Helical" evidence="11">
    <location>
        <begin position="903"/>
        <end position="922"/>
    </location>
</feature>
<keyword evidence="9 11" id="KW-0472">Membrane</keyword>
<dbReference type="GO" id="GO:0016020">
    <property type="term" value="C:membrane"/>
    <property type="evidence" value="ECO:0007669"/>
    <property type="project" value="UniProtKB-SubCell"/>
</dbReference>
<feature type="transmembrane region" description="Helical" evidence="11">
    <location>
        <begin position="113"/>
        <end position="133"/>
    </location>
</feature>
<evidence type="ECO:0000256" key="11">
    <source>
        <dbReference type="SAM" id="Phobius"/>
    </source>
</evidence>
<evidence type="ECO:0000256" key="5">
    <source>
        <dbReference type="ARBA" id="ARBA00022840"/>
    </source>
</evidence>
<evidence type="ECO:0000256" key="6">
    <source>
        <dbReference type="ARBA" id="ARBA00022842"/>
    </source>
</evidence>
<dbReference type="InterPro" id="IPR023298">
    <property type="entry name" value="ATPase_P-typ_TM_dom_sf"/>
</dbReference>
<dbReference type="GO" id="GO:0046873">
    <property type="term" value="F:metal ion transmembrane transporter activity"/>
    <property type="evidence" value="ECO:0007669"/>
    <property type="project" value="UniProtKB-ARBA"/>
</dbReference>
<dbReference type="GO" id="GO:0016887">
    <property type="term" value="F:ATP hydrolysis activity"/>
    <property type="evidence" value="ECO:0007669"/>
    <property type="project" value="InterPro"/>
</dbReference>
<accession>A0A7J0H4H8</accession>